<comment type="caution">
    <text evidence="7">The sequence shown here is derived from an EMBL/GenBank/DDBJ whole genome shotgun (WGS) entry which is preliminary data.</text>
</comment>
<keyword evidence="8" id="KW-1185">Reference proteome</keyword>
<reference evidence="7" key="1">
    <citation type="submission" date="2020-08" db="EMBL/GenBank/DDBJ databases">
        <title>Plant Genome Project.</title>
        <authorList>
            <person name="Zhang R.-G."/>
        </authorList>
    </citation>
    <scope>NUCLEOTIDE SEQUENCE</scope>
    <source>
        <strain evidence="7">WSP0</strain>
        <tissue evidence="7">Leaf</tissue>
    </source>
</reference>
<dbReference type="InterPro" id="IPR000528">
    <property type="entry name" value="Plant_nsLTP"/>
</dbReference>
<feature type="domain" description="Bifunctional inhibitor/plant lipid transfer protein/seed storage helical" evidence="6">
    <location>
        <begin position="26"/>
        <end position="110"/>
    </location>
</feature>
<dbReference type="Pfam" id="PF00234">
    <property type="entry name" value="Tryp_alpha_amyl"/>
    <property type="match status" value="2"/>
</dbReference>
<evidence type="ECO:0000313" key="8">
    <source>
        <dbReference type="Proteomes" id="UP000823749"/>
    </source>
</evidence>
<feature type="chain" id="PRO_5043641554" description="Non-specific lipid-transfer protein" evidence="5">
    <location>
        <begin position="24"/>
        <end position="541"/>
    </location>
</feature>
<evidence type="ECO:0000256" key="5">
    <source>
        <dbReference type="SAM" id="SignalP"/>
    </source>
</evidence>
<dbReference type="GO" id="GO:0006869">
    <property type="term" value="P:lipid transport"/>
    <property type="evidence" value="ECO:0007669"/>
    <property type="project" value="InterPro"/>
</dbReference>
<dbReference type="PANTHER" id="PTHR31296">
    <property type="entry name" value="UPF0565 PROTEIN C2ORF69"/>
    <property type="match status" value="1"/>
</dbReference>
<dbReference type="InterPro" id="IPR016140">
    <property type="entry name" value="Bifunc_inhib/LTP/seed_store"/>
</dbReference>
<sequence>MKGVVIAIVVLAMVQLMAEPTRAITCGQVDACLVPCMSYLVEGGTPQPACCDGVKNLNAMASNIADKRAACNCVKEAASRYSNIKDDAAQALPAKCGVQLDIPISKTTNCDAKHTRKKHILNSNRKTKLKCLVQGRKIMKGVVIAIVVLATVQLMAEPTRAITCGQVDACLVPCMSYLVEGGTPQPACCDGVKNLKGMASNIADKRAACNCVKEAASRYSNIKDDAAQALPAKCGVQLDIPISKTTNCDAGDRCEGAGNPVIDRLSNLQRIAEILVSKFGGSINAWVIEASTFSGPFAVYKNFIPTVNSWGEPKSYNPTGFPASASTVTLLSNCLQEAKHLISQRHEEQYEAGVPSSYLPQPKTLVLGFSKGGTVLNQLVTELGFSAAKSSENPTKVNKELLNEGPVSIQEGKRNQIIPGSKESLLDSIAEIHYVDVGLNSAGAYINDGDVIERLSKSLAQRASGIRFVLHGTPRQWCDSRRVWIKDEKEKMLELLKLGAQTSGGRVGSMNGHRLKATGHIEDDRCMILATCKSLADSIGS</sequence>
<comment type="similarity">
    <text evidence="1 4">Belongs to the plant LTP family.</text>
</comment>
<accession>A0AAV6JD71</accession>
<comment type="function">
    <text evidence="4">Plant non-specific lipid-transfer proteins transfer phospholipids as well as galactolipids across membranes. May play a role in wax or cutin deposition in the cell walls of expanding epidermal cells and certain secretory tissues.</text>
</comment>
<dbReference type="Proteomes" id="UP000823749">
    <property type="component" value="Chromosome 7"/>
</dbReference>
<evidence type="ECO:0000313" key="7">
    <source>
        <dbReference type="EMBL" id="KAG5538718.1"/>
    </source>
</evidence>
<evidence type="ECO:0000259" key="6">
    <source>
        <dbReference type="SMART" id="SM00499"/>
    </source>
</evidence>
<feature type="signal peptide" evidence="5">
    <location>
        <begin position="1"/>
        <end position="23"/>
    </location>
</feature>
<dbReference type="AlphaFoldDB" id="A0AAV6JD71"/>
<keyword evidence="3 4" id="KW-0446">Lipid-binding</keyword>
<proteinExistence type="inferred from homology"/>
<dbReference type="GO" id="GO:0005739">
    <property type="term" value="C:mitochondrion"/>
    <property type="evidence" value="ECO:0007669"/>
    <property type="project" value="TreeGrafter"/>
</dbReference>
<organism evidence="7 8">
    <name type="scientific">Rhododendron griersonianum</name>
    <dbReference type="NCBI Taxonomy" id="479676"/>
    <lineage>
        <taxon>Eukaryota</taxon>
        <taxon>Viridiplantae</taxon>
        <taxon>Streptophyta</taxon>
        <taxon>Embryophyta</taxon>
        <taxon>Tracheophyta</taxon>
        <taxon>Spermatophyta</taxon>
        <taxon>Magnoliopsida</taxon>
        <taxon>eudicotyledons</taxon>
        <taxon>Gunneridae</taxon>
        <taxon>Pentapetalae</taxon>
        <taxon>asterids</taxon>
        <taxon>Ericales</taxon>
        <taxon>Ericaceae</taxon>
        <taxon>Ericoideae</taxon>
        <taxon>Rhodoreae</taxon>
        <taxon>Rhododendron</taxon>
    </lineage>
</organism>
<dbReference type="PRINTS" id="PR00382">
    <property type="entry name" value="LIPIDTRNSFER"/>
</dbReference>
<name>A0AAV6JD71_9ERIC</name>
<dbReference type="PANTHER" id="PTHR31296:SF1">
    <property type="entry name" value="MITOCHONDRIAL PROTEIN C2ORF69"/>
    <property type="match status" value="1"/>
</dbReference>
<evidence type="ECO:0000256" key="1">
    <source>
        <dbReference type="ARBA" id="ARBA00009748"/>
    </source>
</evidence>
<dbReference type="Gene3D" id="1.10.110.10">
    <property type="entry name" value="Plant lipid-transfer and hydrophobic proteins"/>
    <property type="match status" value="2"/>
</dbReference>
<keyword evidence="2 4" id="KW-0813">Transport</keyword>
<feature type="domain" description="Bifunctional inhibitor/plant lipid transfer protein/seed storage helical" evidence="6">
    <location>
        <begin position="164"/>
        <end position="248"/>
    </location>
</feature>
<keyword evidence="5" id="KW-0732">Signal</keyword>
<dbReference type="SUPFAM" id="SSF47699">
    <property type="entry name" value="Bifunctional inhibitor/lipid-transfer protein/seed storage 2S albumin"/>
    <property type="match status" value="2"/>
</dbReference>
<dbReference type="SMART" id="SM00499">
    <property type="entry name" value="AAI"/>
    <property type="match status" value="2"/>
</dbReference>
<evidence type="ECO:0000256" key="3">
    <source>
        <dbReference type="ARBA" id="ARBA00023121"/>
    </source>
</evidence>
<dbReference type="CDD" id="cd01960">
    <property type="entry name" value="nsLTP1"/>
    <property type="match status" value="2"/>
</dbReference>
<protein>
    <recommendedName>
        <fullName evidence="4">Non-specific lipid-transfer protein</fullName>
    </recommendedName>
</protein>
<evidence type="ECO:0000256" key="2">
    <source>
        <dbReference type="ARBA" id="ARBA00022448"/>
    </source>
</evidence>
<dbReference type="InterPro" id="IPR018881">
    <property type="entry name" value="C2orf69_mit"/>
</dbReference>
<dbReference type="EMBL" id="JACTNZ010000007">
    <property type="protein sequence ID" value="KAG5538718.1"/>
    <property type="molecule type" value="Genomic_DNA"/>
</dbReference>
<evidence type="ECO:0000256" key="4">
    <source>
        <dbReference type="RuleBase" id="RU000628"/>
    </source>
</evidence>
<dbReference type="InterPro" id="IPR036312">
    <property type="entry name" value="Bifun_inhib/LTP/seed_sf"/>
</dbReference>
<dbReference type="GO" id="GO:0008289">
    <property type="term" value="F:lipid binding"/>
    <property type="evidence" value="ECO:0007669"/>
    <property type="project" value="UniProtKB-KW"/>
</dbReference>
<gene>
    <name evidence="7" type="ORF">RHGRI_019320</name>
</gene>